<dbReference type="GO" id="GO:0008360">
    <property type="term" value="P:regulation of cell shape"/>
    <property type="evidence" value="ECO:0007669"/>
    <property type="project" value="UniProtKB-KW"/>
</dbReference>
<evidence type="ECO:0000256" key="4">
    <source>
        <dbReference type="ARBA" id="ARBA00032089"/>
    </source>
</evidence>
<dbReference type="PANTHER" id="PTHR34138:SF1">
    <property type="entry name" value="CELL SHAPE-DETERMINING PROTEIN MREC"/>
    <property type="match status" value="1"/>
</dbReference>
<evidence type="ECO:0000256" key="1">
    <source>
        <dbReference type="ARBA" id="ARBA00009369"/>
    </source>
</evidence>
<evidence type="ECO:0000313" key="8">
    <source>
        <dbReference type="EMBL" id="RCL75488.1"/>
    </source>
</evidence>
<protein>
    <recommendedName>
        <fullName evidence="2">Cell shape-determining protein MreC</fullName>
    </recommendedName>
    <alternativeName>
        <fullName evidence="4">Cell shape protein MreC</fullName>
    </alternativeName>
</protein>
<evidence type="ECO:0000256" key="3">
    <source>
        <dbReference type="ARBA" id="ARBA00022960"/>
    </source>
</evidence>
<dbReference type="InterPro" id="IPR007221">
    <property type="entry name" value="MreC"/>
</dbReference>
<keyword evidence="6" id="KW-1133">Transmembrane helix</keyword>
<proteinExistence type="inferred from homology"/>
<feature type="compositionally biased region" description="Polar residues" evidence="5">
    <location>
        <begin position="288"/>
        <end position="305"/>
    </location>
</feature>
<dbReference type="InterPro" id="IPR042175">
    <property type="entry name" value="Cell/Rod_MreC_2"/>
</dbReference>
<evidence type="ECO:0000256" key="6">
    <source>
        <dbReference type="SAM" id="Phobius"/>
    </source>
</evidence>
<dbReference type="GO" id="GO:0005886">
    <property type="term" value="C:plasma membrane"/>
    <property type="evidence" value="ECO:0007669"/>
    <property type="project" value="TreeGrafter"/>
</dbReference>
<evidence type="ECO:0000256" key="2">
    <source>
        <dbReference type="ARBA" id="ARBA00013855"/>
    </source>
</evidence>
<comment type="caution">
    <text evidence="8">The sequence shown here is derived from an EMBL/GenBank/DDBJ whole genome shotgun (WGS) entry which is preliminary data.</text>
</comment>
<dbReference type="PANTHER" id="PTHR34138">
    <property type="entry name" value="CELL SHAPE-DETERMINING PROTEIN MREC"/>
    <property type="match status" value="1"/>
</dbReference>
<feature type="domain" description="Rod shape-determining protein MreC beta-barrel core" evidence="7">
    <location>
        <begin position="129"/>
        <end position="268"/>
    </location>
</feature>
<comment type="similarity">
    <text evidence="1">Belongs to the MreC family.</text>
</comment>
<reference evidence="8 9" key="1">
    <citation type="journal article" date="2018" name="Microbiome">
        <title>Fine metagenomic profile of the Mediterranean stratified and mixed water columns revealed by assembly and recruitment.</title>
        <authorList>
            <person name="Haro-Moreno J.M."/>
            <person name="Lopez-Perez M."/>
            <person name="De La Torre J.R."/>
            <person name="Picazo A."/>
            <person name="Camacho A."/>
            <person name="Rodriguez-Valera F."/>
        </authorList>
    </citation>
    <scope>NUCLEOTIDE SEQUENCE [LARGE SCALE GENOMIC DNA]</scope>
    <source>
        <strain evidence="8">MED-G55</strain>
    </source>
</reference>
<gene>
    <name evidence="8" type="ORF">DBW69_06280</name>
</gene>
<organism evidence="8 9">
    <name type="scientific">PS1 clade bacterium</name>
    <dbReference type="NCBI Taxonomy" id="2175152"/>
    <lineage>
        <taxon>Bacteria</taxon>
        <taxon>Pseudomonadati</taxon>
        <taxon>Pseudomonadota</taxon>
        <taxon>Alphaproteobacteria</taxon>
        <taxon>PS1 clade</taxon>
    </lineage>
</organism>
<dbReference type="InterPro" id="IPR042177">
    <property type="entry name" value="Cell/Rod_1"/>
</dbReference>
<feature type="region of interest" description="Disordered" evidence="5">
    <location>
        <begin position="279"/>
        <end position="312"/>
    </location>
</feature>
<keyword evidence="3" id="KW-0133">Cell shape</keyword>
<dbReference type="Pfam" id="PF04085">
    <property type="entry name" value="MreC"/>
    <property type="match status" value="1"/>
</dbReference>
<name>A0A368DUH1_9PROT</name>
<accession>A0A368DUH1</accession>
<dbReference type="InterPro" id="IPR055342">
    <property type="entry name" value="MreC_beta-barrel_core"/>
</dbReference>
<dbReference type="Proteomes" id="UP000252132">
    <property type="component" value="Unassembled WGS sequence"/>
</dbReference>
<dbReference type="Gene3D" id="2.40.10.340">
    <property type="entry name" value="Rod shape-determining protein MreC, domain 1"/>
    <property type="match status" value="1"/>
</dbReference>
<dbReference type="AlphaFoldDB" id="A0A368DUH1"/>
<dbReference type="EMBL" id="QOQF01000033">
    <property type="protein sequence ID" value="RCL75488.1"/>
    <property type="molecule type" value="Genomic_DNA"/>
</dbReference>
<keyword evidence="6" id="KW-0812">Transmembrane</keyword>
<sequence length="312" mass="34081">MSLDNRGIGRKGGISGRGSIIFLILLSFVLIYITESGPRLLNSFRQFTYDIVTPVTELIGKPFDALRRTSNALSDYTDLVNENAKLKVQLDELRLWEDRALRLQAQIARYETLLNVKLDDDYNYATARVVADIGGPFVRTVLLNAGEEKKLKVGQAVIGASGFIGQIVSVGSSSSRVLLLTDLNSRIPVQLEPSGMQAILTGDNTGEPILDFFNDEEAPKSGARVVTSGYGGQIPPGISIGDVRVTRDGQAKVSLRENLSRLNYVRILDFVSIKTPESETQLPDVLVSKSTNTKSQGDNVTASENSETETRE</sequence>
<evidence type="ECO:0000256" key="5">
    <source>
        <dbReference type="SAM" id="MobiDB-lite"/>
    </source>
</evidence>
<evidence type="ECO:0000259" key="7">
    <source>
        <dbReference type="Pfam" id="PF04085"/>
    </source>
</evidence>
<evidence type="ECO:0000313" key="9">
    <source>
        <dbReference type="Proteomes" id="UP000252132"/>
    </source>
</evidence>
<dbReference type="Gene3D" id="2.40.10.350">
    <property type="entry name" value="Rod shape-determining protein MreC, domain 2"/>
    <property type="match status" value="1"/>
</dbReference>
<feature type="transmembrane region" description="Helical" evidence="6">
    <location>
        <begin position="12"/>
        <end position="33"/>
    </location>
</feature>
<keyword evidence="6" id="KW-0472">Membrane</keyword>